<dbReference type="CTD" id="20242905"/>
<dbReference type="Proteomes" id="UP000030746">
    <property type="component" value="Unassembled WGS sequence"/>
</dbReference>
<dbReference type="KEGG" id="lgi:LOTGIDRAFT_174873"/>
<gene>
    <name evidence="1" type="ORF">LOTGIDRAFT_174873</name>
</gene>
<proteinExistence type="predicted"/>
<dbReference type="HOGENOM" id="CLU_2029325_0_0_1"/>
<keyword evidence="2" id="KW-1185">Reference proteome</keyword>
<accession>V4ANN2</accession>
<evidence type="ECO:0000313" key="2">
    <source>
        <dbReference type="Proteomes" id="UP000030746"/>
    </source>
</evidence>
<dbReference type="AlphaFoldDB" id="V4ANN2"/>
<dbReference type="EMBL" id="KB201480">
    <property type="protein sequence ID" value="ESO96350.1"/>
    <property type="molecule type" value="Genomic_DNA"/>
</dbReference>
<dbReference type="RefSeq" id="XP_009052979.1">
    <property type="nucleotide sequence ID" value="XM_009054731.1"/>
</dbReference>
<evidence type="ECO:0000313" key="1">
    <source>
        <dbReference type="EMBL" id="ESO96350.1"/>
    </source>
</evidence>
<dbReference type="GeneID" id="20242905"/>
<organism evidence="1 2">
    <name type="scientific">Lottia gigantea</name>
    <name type="common">Giant owl limpet</name>
    <dbReference type="NCBI Taxonomy" id="225164"/>
    <lineage>
        <taxon>Eukaryota</taxon>
        <taxon>Metazoa</taxon>
        <taxon>Spiralia</taxon>
        <taxon>Lophotrochozoa</taxon>
        <taxon>Mollusca</taxon>
        <taxon>Gastropoda</taxon>
        <taxon>Patellogastropoda</taxon>
        <taxon>Lottioidea</taxon>
        <taxon>Lottiidae</taxon>
        <taxon>Lottia</taxon>
    </lineage>
</organism>
<name>V4ANN2_LOTGI</name>
<reference evidence="1 2" key="1">
    <citation type="journal article" date="2013" name="Nature">
        <title>Insights into bilaterian evolution from three spiralian genomes.</title>
        <authorList>
            <person name="Simakov O."/>
            <person name="Marletaz F."/>
            <person name="Cho S.J."/>
            <person name="Edsinger-Gonzales E."/>
            <person name="Havlak P."/>
            <person name="Hellsten U."/>
            <person name="Kuo D.H."/>
            <person name="Larsson T."/>
            <person name="Lv J."/>
            <person name="Arendt D."/>
            <person name="Savage R."/>
            <person name="Osoegawa K."/>
            <person name="de Jong P."/>
            <person name="Grimwood J."/>
            <person name="Chapman J.A."/>
            <person name="Shapiro H."/>
            <person name="Aerts A."/>
            <person name="Otillar R.P."/>
            <person name="Terry A.Y."/>
            <person name="Boore J.L."/>
            <person name="Grigoriev I.V."/>
            <person name="Lindberg D.R."/>
            <person name="Seaver E.C."/>
            <person name="Weisblat D.A."/>
            <person name="Putnam N.H."/>
            <person name="Rokhsar D.S."/>
        </authorList>
    </citation>
    <scope>NUCLEOTIDE SEQUENCE [LARGE SCALE GENOMIC DNA]</scope>
</reference>
<dbReference type="OrthoDB" id="10035901at2759"/>
<sequence length="122" mass="13341">MDERWWSKDRFDYFVAGIGYIAAREIAHMGGHVIIACRNMGKADATSGGAKGGYGGRGYSLEEDYIKLCAENHNVLTKGSKSTKEGESLYLSGHVTGVEYHRISPNISYYCCSTKGTDTSTI</sequence>
<protein>
    <submittedName>
        <fullName evidence="1">Uncharacterized protein</fullName>
    </submittedName>
</protein>